<feature type="domain" description="HTH myb-type" evidence="3">
    <location>
        <begin position="54"/>
        <end position="108"/>
    </location>
</feature>
<feature type="compositionally biased region" description="Basic and acidic residues" evidence="1">
    <location>
        <begin position="1050"/>
        <end position="1060"/>
    </location>
</feature>
<feature type="compositionally biased region" description="Basic and acidic residues" evidence="1">
    <location>
        <begin position="984"/>
        <end position="1002"/>
    </location>
</feature>
<dbReference type="InterPro" id="IPR001005">
    <property type="entry name" value="SANT/Myb"/>
</dbReference>
<feature type="region of interest" description="Disordered" evidence="1">
    <location>
        <begin position="19"/>
        <end position="51"/>
    </location>
</feature>
<keyword evidence="5" id="KW-1185">Reference proteome</keyword>
<dbReference type="SMART" id="SM00717">
    <property type="entry name" value="SANT"/>
    <property type="match status" value="1"/>
</dbReference>
<accession>A0A8J4CHF0</accession>
<proteinExistence type="predicted"/>
<sequence>MADELEVRLLAQEDLCWEPDEACSAPEEDSDESDAPAARPPRTSRGSYDLGLPRKRRRRPIWTRQEEAVFARQHCIHGNSWSAIAEHLPGRSAPEVKNIWHSTLRSKKFIARSLLRAYALEVQERGDSTEARMEAYRAAVRRTGGHDNADPDSIDPEYATYHNARRSAGSDGNDGDPAGPRRNVQWRRAYKEEAYTKRRRPAGSSEDEDAASLTSDPTPPQHAALRNEHLVSQPVRSQASDPRVAAVFQIGSYPGTLQQRGRDPRTRLPDFMLGGGVVSNTRAQHRNFHQLPDNPDSLGRDFYDGDGDHVAAAALAGGGPTVARPGVLPLEARAAMLQQLAQQQQLQRLWPDLATAPYNPPRFKGERQGDAGGGRQGPAGGGAHWLSGDGEFPGDEEGSWHHMDTSRGGDPHGIADAGSGAVGIDAMRMSGEELARLQMMMMMQSALERGPPGLTEATAAAGPAAWLPPLPAVANLGSAAGLTQMLAQLQWLAQAQASMEAEEVHRLALLRHQLELQLPQARHLAGGPAAAADFGEDLLNEENGDSPNGAWRMKEVGAGGSASGGLHRNAEGNSSANQAADVFGGQVPLPHLPPLGPIGPLAAAAMASAAAAAASGGAPALNAYALVPPQQHLAASLEQLSALPGAGGLAERMLGAHAKGAAASRAAIAEAALAAAAFAPPGLFPAAVAGPWETAPGGVEVQDGGAATGPSSADTLTGVGNLQTPEETGHADGEHRGSHTAVSSAAGGGGGGSRGAPRVRAGSKRRGEIRGASGSAGGPKRFTAATRPPGALGMLPLAFLDGGMVDGAGGLYGLCGPFEDVSLSGRAAASFGEVEGFGAMSSAAAAILHGARSGVPGGFRGPGGRWNVRGVASEDGVGTPGGGGGWHYEERDGKRGAAPNRKSVRRRAQQPPPPEEEEEEEEEADLENEKSNELKREEEEEEGEGDEEEESAGQRRRRRVRGRRHPQNHPQQPQRRQRQRRRGRREEVADDLPRAEAGKEAVDEAEEGAGEDASVCDVARALLSIRRQNPRVRQQQPQQQQEEEEEEETPTERAGKEIGRRPRASNPK</sequence>
<reference evidence="4" key="1">
    <citation type="journal article" date="2021" name="Proc. Natl. Acad. Sci. U.S.A.">
        <title>Three genomes in the algal genus Volvox reveal the fate of a haploid sex-determining region after a transition to homothallism.</title>
        <authorList>
            <person name="Yamamoto K."/>
            <person name="Hamaji T."/>
            <person name="Kawai-Toyooka H."/>
            <person name="Matsuzaki R."/>
            <person name="Takahashi F."/>
            <person name="Nishimura Y."/>
            <person name="Kawachi M."/>
            <person name="Noguchi H."/>
            <person name="Minakuchi Y."/>
            <person name="Umen J.G."/>
            <person name="Toyoda A."/>
            <person name="Nozaki H."/>
        </authorList>
    </citation>
    <scope>NUCLEOTIDE SEQUENCE</scope>
    <source>
        <strain evidence="4">NIES-3786</strain>
    </source>
</reference>
<comment type="caution">
    <text evidence="4">The sequence shown here is derived from an EMBL/GenBank/DDBJ whole genome shotgun (WGS) entry which is preliminary data.</text>
</comment>
<feature type="compositionally biased region" description="Basic and acidic residues" evidence="1">
    <location>
        <begin position="727"/>
        <end position="737"/>
    </location>
</feature>
<dbReference type="EMBL" id="BNCP01000022">
    <property type="protein sequence ID" value="GIL81881.1"/>
    <property type="molecule type" value="Genomic_DNA"/>
</dbReference>
<dbReference type="PANTHER" id="PTHR45614:SF150">
    <property type="entry name" value="MYB-LIKE DNA-BINDING DOMAIN CONTAINING PROTEIN, EXPRESSED"/>
    <property type="match status" value="1"/>
</dbReference>
<feature type="region of interest" description="Disordered" evidence="1">
    <location>
        <begin position="357"/>
        <end position="403"/>
    </location>
</feature>
<dbReference type="GO" id="GO:0005634">
    <property type="term" value="C:nucleus"/>
    <property type="evidence" value="ECO:0007669"/>
    <property type="project" value="TreeGrafter"/>
</dbReference>
<evidence type="ECO:0000259" key="3">
    <source>
        <dbReference type="PROSITE" id="PS51294"/>
    </source>
</evidence>
<organism evidence="4 5">
    <name type="scientific">Volvox reticuliferus</name>
    <dbReference type="NCBI Taxonomy" id="1737510"/>
    <lineage>
        <taxon>Eukaryota</taxon>
        <taxon>Viridiplantae</taxon>
        <taxon>Chlorophyta</taxon>
        <taxon>core chlorophytes</taxon>
        <taxon>Chlorophyceae</taxon>
        <taxon>CS clade</taxon>
        <taxon>Chlamydomonadales</taxon>
        <taxon>Volvocaceae</taxon>
        <taxon>Volvox</taxon>
    </lineage>
</organism>
<dbReference type="OrthoDB" id="550259at2759"/>
<gene>
    <name evidence="4" type="ORF">Vretifemale_10851</name>
</gene>
<feature type="region of interest" description="Disordered" evidence="1">
    <location>
        <begin position="695"/>
        <end position="788"/>
    </location>
</feature>
<name>A0A8J4CHF0_9CHLO</name>
<evidence type="ECO:0000313" key="4">
    <source>
        <dbReference type="EMBL" id="GIL81881.1"/>
    </source>
</evidence>
<feature type="compositionally biased region" description="Acidic residues" evidence="1">
    <location>
        <begin position="19"/>
        <end position="34"/>
    </location>
</feature>
<dbReference type="InterPro" id="IPR050560">
    <property type="entry name" value="MYB_TF"/>
</dbReference>
<feature type="domain" description="Myb-like" evidence="2">
    <location>
        <begin position="54"/>
        <end position="104"/>
    </location>
</feature>
<feature type="compositionally biased region" description="Acidic residues" evidence="1">
    <location>
        <begin position="938"/>
        <end position="951"/>
    </location>
</feature>
<feature type="region of interest" description="Disordered" evidence="1">
    <location>
        <begin position="164"/>
        <end position="222"/>
    </location>
</feature>
<feature type="compositionally biased region" description="Acidic residues" evidence="1">
    <location>
        <begin position="914"/>
        <end position="926"/>
    </location>
</feature>
<dbReference type="CDD" id="cd00167">
    <property type="entry name" value="SANT"/>
    <property type="match status" value="1"/>
</dbReference>
<feature type="compositionally biased region" description="Polar residues" evidence="1">
    <location>
        <begin position="709"/>
        <end position="726"/>
    </location>
</feature>
<dbReference type="PROSITE" id="PS50090">
    <property type="entry name" value="MYB_LIKE"/>
    <property type="match status" value="1"/>
</dbReference>
<feature type="region of interest" description="Disordered" evidence="1">
    <location>
        <begin position="541"/>
        <end position="575"/>
    </location>
</feature>
<dbReference type="GO" id="GO:0000978">
    <property type="term" value="F:RNA polymerase II cis-regulatory region sequence-specific DNA binding"/>
    <property type="evidence" value="ECO:0007669"/>
    <property type="project" value="TreeGrafter"/>
</dbReference>
<dbReference type="PANTHER" id="PTHR45614">
    <property type="entry name" value="MYB PROTEIN-RELATED"/>
    <property type="match status" value="1"/>
</dbReference>
<dbReference type="SUPFAM" id="SSF46689">
    <property type="entry name" value="Homeodomain-like"/>
    <property type="match status" value="1"/>
</dbReference>
<dbReference type="Proteomes" id="UP000747110">
    <property type="component" value="Unassembled WGS sequence"/>
</dbReference>
<dbReference type="PROSITE" id="PS51294">
    <property type="entry name" value="HTH_MYB"/>
    <property type="match status" value="1"/>
</dbReference>
<feature type="compositionally biased region" description="Basic residues" evidence="1">
    <location>
        <begin position="954"/>
        <end position="967"/>
    </location>
</feature>
<dbReference type="AlphaFoldDB" id="A0A8J4CHF0"/>
<dbReference type="Gene3D" id="1.10.10.60">
    <property type="entry name" value="Homeodomain-like"/>
    <property type="match status" value="1"/>
</dbReference>
<dbReference type="Pfam" id="PF00249">
    <property type="entry name" value="Myb_DNA-binding"/>
    <property type="match status" value="1"/>
</dbReference>
<protein>
    <submittedName>
        <fullName evidence="4">Uncharacterized protein</fullName>
    </submittedName>
</protein>
<feature type="compositionally biased region" description="Gly residues" evidence="1">
    <location>
        <begin position="370"/>
        <end position="383"/>
    </location>
</feature>
<dbReference type="InterPro" id="IPR009057">
    <property type="entry name" value="Homeodomain-like_sf"/>
</dbReference>
<evidence type="ECO:0000256" key="1">
    <source>
        <dbReference type="SAM" id="MobiDB-lite"/>
    </source>
</evidence>
<evidence type="ECO:0000259" key="2">
    <source>
        <dbReference type="PROSITE" id="PS50090"/>
    </source>
</evidence>
<dbReference type="GO" id="GO:0000981">
    <property type="term" value="F:DNA-binding transcription factor activity, RNA polymerase II-specific"/>
    <property type="evidence" value="ECO:0007669"/>
    <property type="project" value="TreeGrafter"/>
</dbReference>
<feature type="compositionally biased region" description="Basic and acidic residues" evidence="1">
    <location>
        <begin position="927"/>
        <end position="937"/>
    </location>
</feature>
<evidence type="ECO:0000313" key="5">
    <source>
        <dbReference type="Proteomes" id="UP000747110"/>
    </source>
</evidence>
<feature type="region of interest" description="Disordered" evidence="1">
    <location>
        <begin position="866"/>
        <end position="1068"/>
    </location>
</feature>
<dbReference type="InterPro" id="IPR017930">
    <property type="entry name" value="Myb_dom"/>
</dbReference>